<reference evidence="2 3" key="1">
    <citation type="submission" date="2019-06" db="EMBL/GenBank/DDBJ databases">
        <title>Genome sequence analysis of &gt;100 Bacillus licheniformis strains suggests intrinsic resistance to this species.</title>
        <authorList>
            <person name="Wels M."/>
            <person name="Siezen R.J."/>
            <person name="Johansen E."/>
            <person name="Stuer-Lauridsen B."/>
            <person name="Bjerre K."/>
            <person name="Nielsen B.K.K."/>
        </authorList>
    </citation>
    <scope>NUCLEOTIDE SEQUENCE [LARGE SCALE GENOMIC DNA]</scope>
    <source>
        <strain evidence="2 3">BAC-16736</strain>
    </source>
</reference>
<reference evidence="1 4" key="2">
    <citation type="submission" date="2020-12" db="EMBL/GenBank/DDBJ databases">
        <title>FDA dAtabase for Regulatory Grade micrObial Sequences (FDA-ARGOS): Supporting development and validation of Infectious Disease Dx tests.</title>
        <authorList>
            <person name="Nelson B."/>
            <person name="Plummer A."/>
            <person name="Tallon L."/>
            <person name="Sadzewicz L."/>
            <person name="Zhao X."/>
            <person name="Boylan J."/>
            <person name="Ott S."/>
            <person name="Bowen H."/>
            <person name="Vavikolanu K."/>
            <person name="Mehta A."/>
            <person name="Aluvathingal J."/>
            <person name="Nadendla S."/>
            <person name="Myers T."/>
            <person name="Yan Y."/>
            <person name="Sichtig H."/>
        </authorList>
    </citation>
    <scope>NUCLEOTIDE SEQUENCE [LARGE SCALE GENOMIC DNA]</scope>
    <source>
        <strain evidence="1 4">FDAARGOS_923</strain>
    </source>
</reference>
<dbReference type="AlphaFoldDB" id="A0A1Y0YG19"/>
<evidence type="ECO:0000313" key="1">
    <source>
        <dbReference type="EMBL" id="QPR71269.1"/>
    </source>
</evidence>
<dbReference type="OMA" id="SFWDDGA"/>
<dbReference type="Proteomes" id="UP000435910">
    <property type="component" value="Unassembled WGS sequence"/>
</dbReference>
<dbReference type="Proteomes" id="UP000595038">
    <property type="component" value="Chromosome"/>
</dbReference>
<evidence type="ECO:0000313" key="4">
    <source>
        <dbReference type="Proteomes" id="UP000595038"/>
    </source>
</evidence>
<evidence type="ECO:0000313" key="2">
    <source>
        <dbReference type="EMBL" id="TWL20940.1"/>
    </source>
</evidence>
<dbReference type="Pfam" id="PF08795">
    <property type="entry name" value="DUF1796"/>
    <property type="match status" value="1"/>
</dbReference>
<name>A0A1Y0YG19_BACLI</name>
<proteinExistence type="predicted"/>
<sequence>MNLKEIQGEYDAVFSLGHLCLTALQLRKMNKRPYAGPFDWVGTSSLPDLCRLIRNRFEGFMNPINLRVTGYSTGVATKDPFISVTDDYYCIDSAHDFKADRNTLDNLATYHEVIEKFNRRFNRFLEKTSTAKRVLFVRTSGTMQEAKELEEVLSDLVTNDFSVLLINHTNVSGIVENHWPLKNVCAVELPDQEIWQSNDPYWREMFQGITIR</sequence>
<evidence type="ECO:0000313" key="3">
    <source>
        <dbReference type="Proteomes" id="UP000435910"/>
    </source>
</evidence>
<gene>
    <name evidence="2" type="ORF">CHCC16736_2224</name>
    <name evidence="1" type="ORF">I6G80_15665</name>
</gene>
<dbReference type="EMBL" id="NILC01000033">
    <property type="protein sequence ID" value="TWL20940.1"/>
    <property type="molecule type" value="Genomic_DNA"/>
</dbReference>
<dbReference type="RefSeq" id="WP_003182570.1">
    <property type="nucleotide sequence ID" value="NZ_BEXU01000031.1"/>
</dbReference>
<protein>
    <submittedName>
        <fullName evidence="1">Papain-like cysteine peptidase</fullName>
    </submittedName>
</protein>
<accession>A0A1Y0YG19</accession>
<dbReference type="EMBL" id="CP065647">
    <property type="protein sequence ID" value="QPR71269.1"/>
    <property type="molecule type" value="Genomic_DNA"/>
</dbReference>
<organism evidence="2 3">
    <name type="scientific">Bacillus licheniformis</name>
    <dbReference type="NCBI Taxonomy" id="1402"/>
    <lineage>
        <taxon>Bacteria</taxon>
        <taxon>Bacillati</taxon>
        <taxon>Bacillota</taxon>
        <taxon>Bacilli</taxon>
        <taxon>Bacillales</taxon>
        <taxon>Bacillaceae</taxon>
        <taxon>Bacillus</taxon>
    </lineage>
</organism>
<dbReference type="GeneID" id="92861202"/>
<dbReference type="InterPro" id="IPR014903">
    <property type="entry name" value="DUF1796"/>
</dbReference>